<protein>
    <recommendedName>
        <fullName evidence="2">non-specific serine/threonine protein kinase</fullName>
        <ecNumber evidence="2">2.7.11.1</ecNumber>
    </recommendedName>
</protein>
<keyword evidence="7" id="KW-0547">Nucleotide-binding</keyword>
<keyword evidence="13" id="KW-1133">Transmembrane helix</keyword>
<evidence type="ECO:0000259" key="14">
    <source>
        <dbReference type="Pfam" id="PF11721"/>
    </source>
</evidence>
<dbReference type="AlphaFoldDB" id="A0AAU9SI86"/>
<dbReference type="SUPFAM" id="SSF52058">
    <property type="entry name" value="L domain-like"/>
    <property type="match status" value="1"/>
</dbReference>
<dbReference type="GO" id="GO:0005524">
    <property type="term" value="F:ATP binding"/>
    <property type="evidence" value="ECO:0007669"/>
    <property type="project" value="UniProtKB-KW"/>
</dbReference>
<evidence type="ECO:0000256" key="9">
    <source>
        <dbReference type="ARBA" id="ARBA00023170"/>
    </source>
</evidence>
<keyword evidence="3" id="KW-0418">Kinase</keyword>
<keyword evidence="10" id="KW-0325">Glycoprotein</keyword>
<evidence type="ECO:0000256" key="8">
    <source>
        <dbReference type="ARBA" id="ARBA00022840"/>
    </source>
</evidence>
<dbReference type="PANTHER" id="PTHR48006:SF68">
    <property type="entry name" value="PROTEIN KINASE DOMAIN-CONTAINING PROTEIN"/>
    <property type="match status" value="1"/>
</dbReference>
<keyword evidence="16" id="KW-1185">Reference proteome</keyword>
<dbReference type="EMBL" id="OU466861">
    <property type="protein sequence ID" value="CAH2064063.1"/>
    <property type="molecule type" value="Genomic_DNA"/>
</dbReference>
<keyword evidence="8" id="KW-0067">ATP-binding</keyword>
<dbReference type="InterPro" id="IPR021720">
    <property type="entry name" value="Malectin_dom"/>
</dbReference>
<keyword evidence="4" id="KW-0597">Phosphoprotein</keyword>
<dbReference type="InterPro" id="IPR001611">
    <property type="entry name" value="Leu-rich_rpt"/>
</dbReference>
<evidence type="ECO:0000313" key="15">
    <source>
        <dbReference type="EMBL" id="CAH2064063.1"/>
    </source>
</evidence>
<gene>
    <name evidence="15" type="ORF">TAV2_LOCUS18091</name>
</gene>
<evidence type="ECO:0000256" key="5">
    <source>
        <dbReference type="ARBA" id="ARBA00022679"/>
    </source>
</evidence>
<accession>A0AAU9SI86</accession>
<evidence type="ECO:0000256" key="7">
    <source>
        <dbReference type="ARBA" id="ARBA00022741"/>
    </source>
</evidence>
<keyword evidence="13" id="KW-0472">Membrane</keyword>
<feature type="transmembrane region" description="Helical" evidence="13">
    <location>
        <begin position="537"/>
        <end position="560"/>
    </location>
</feature>
<dbReference type="FunFam" id="3.80.10.10:FF:000452">
    <property type="entry name" value="Probable LRR receptor-like serine/threonine-protein kinase RFK1"/>
    <property type="match status" value="1"/>
</dbReference>
<dbReference type="Gene3D" id="2.60.120.430">
    <property type="entry name" value="Galactose-binding lectin"/>
    <property type="match status" value="1"/>
</dbReference>
<comment type="catalytic activity">
    <reaction evidence="11">
        <text>L-threonyl-[protein] + ATP = O-phospho-L-threonyl-[protein] + ADP + H(+)</text>
        <dbReference type="Rhea" id="RHEA:46608"/>
        <dbReference type="Rhea" id="RHEA-COMP:11060"/>
        <dbReference type="Rhea" id="RHEA-COMP:11605"/>
        <dbReference type="ChEBI" id="CHEBI:15378"/>
        <dbReference type="ChEBI" id="CHEBI:30013"/>
        <dbReference type="ChEBI" id="CHEBI:30616"/>
        <dbReference type="ChEBI" id="CHEBI:61977"/>
        <dbReference type="ChEBI" id="CHEBI:456216"/>
        <dbReference type="EC" id="2.7.11.1"/>
    </reaction>
</comment>
<dbReference type="GO" id="GO:0016020">
    <property type="term" value="C:membrane"/>
    <property type="evidence" value="ECO:0007669"/>
    <property type="project" value="UniProtKB-SubCell"/>
</dbReference>
<evidence type="ECO:0000256" key="11">
    <source>
        <dbReference type="ARBA" id="ARBA00047899"/>
    </source>
</evidence>
<dbReference type="InterPro" id="IPR051824">
    <property type="entry name" value="LRR_Rcpt-Like_S/T_Kinase"/>
</dbReference>
<dbReference type="GO" id="GO:0004674">
    <property type="term" value="F:protein serine/threonine kinase activity"/>
    <property type="evidence" value="ECO:0007669"/>
    <property type="project" value="UniProtKB-KW"/>
</dbReference>
<dbReference type="PANTHER" id="PTHR48006">
    <property type="entry name" value="LEUCINE-RICH REPEAT-CONTAINING PROTEIN DDB_G0281931-RELATED"/>
    <property type="match status" value="1"/>
</dbReference>
<evidence type="ECO:0000256" key="6">
    <source>
        <dbReference type="ARBA" id="ARBA00022729"/>
    </source>
</evidence>
<proteinExistence type="predicted"/>
<evidence type="ECO:0000256" key="13">
    <source>
        <dbReference type="SAM" id="Phobius"/>
    </source>
</evidence>
<dbReference type="Gene3D" id="3.80.10.10">
    <property type="entry name" value="Ribonuclease Inhibitor"/>
    <property type="match status" value="3"/>
</dbReference>
<evidence type="ECO:0000256" key="1">
    <source>
        <dbReference type="ARBA" id="ARBA00004479"/>
    </source>
</evidence>
<comment type="catalytic activity">
    <reaction evidence="12">
        <text>L-seryl-[protein] + ATP = O-phospho-L-seryl-[protein] + ADP + H(+)</text>
        <dbReference type="Rhea" id="RHEA:17989"/>
        <dbReference type="Rhea" id="RHEA-COMP:9863"/>
        <dbReference type="Rhea" id="RHEA-COMP:11604"/>
        <dbReference type="ChEBI" id="CHEBI:15378"/>
        <dbReference type="ChEBI" id="CHEBI:29999"/>
        <dbReference type="ChEBI" id="CHEBI:30616"/>
        <dbReference type="ChEBI" id="CHEBI:83421"/>
        <dbReference type="ChEBI" id="CHEBI:456216"/>
        <dbReference type="EC" id="2.7.11.1"/>
    </reaction>
</comment>
<evidence type="ECO:0000256" key="2">
    <source>
        <dbReference type="ARBA" id="ARBA00012513"/>
    </source>
</evidence>
<evidence type="ECO:0000256" key="3">
    <source>
        <dbReference type="ARBA" id="ARBA00022527"/>
    </source>
</evidence>
<dbReference type="InterPro" id="IPR032675">
    <property type="entry name" value="LRR_dom_sf"/>
</dbReference>
<evidence type="ECO:0000256" key="10">
    <source>
        <dbReference type="ARBA" id="ARBA00023180"/>
    </source>
</evidence>
<dbReference type="Pfam" id="PF11721">
    <property type="entry name" value="Malectin"/>
    <property type="match status" value="1"/>
</dbReference>
<evidence type="ECO:0000313" key="16">
    <source>
        <dbReference type="Proteomes" id="UP000836841"/>
    </source>
</evidence>
<keyword evidence="9" id="KW-0675">Receptor</keyword>
<name>A0AAU9SI86_THLAR</name>
<organism evidence="15 16">
    <name type="scientific">Thlaspi arvense</name>
    <name type="common">Field penny-cress</name>
    <dbReference type="NCBI Taxonomy" id="13288"/>
    <lineage>
        <taxon>Eukaryota</taxon>
        <taxon>Viridiplantae</taxon>
        <taxon>Streptophyta</taxon>
        <taxon>Embryophyta</taxon>
        <taxon>Tracheophyta</taxon>
        <taxon>Spermatophyta</taxon>
        <taxon>Magnoliopsida</taxon>
        <taxon>eudicotyledons</taxon>
        <taxon>Gunneridae</taxon>
        <taxon>Pentapetalae</taxon>
        <taxon>rosids</taxon>
        <taxon>malvids</taxon>
        <taxon>Brassicales</taxon>
        <taxon>Brassicaceae</taxon>
        <taxon>Thlaspideae</taxon>
        <taxon>Thlaspi</taxon>
    </lineage>
</organism>
<dbReference type="Pfam" id="PF00560">
    <property type="entry name" value="LRR_1"/>
    <property type="match status" value="4"/>
</dbReference>
<evidence type="ECO:0000256" key="4">
    <source>
        <dbReference type="ARBA" id="ARBA00022553"/>
    </source>
</evidence>
<keyword evidence="6" id="KW-0732">Signal</keyword>
<keyword evidence="13" id="KW-0812">Transmembrane</keyword>
<dbReference type="Proteomes" id="UP000836841">
    <property type="component" value="Chromosome 5"/>
</dbReference>
<evidence type="ECO:0000256" key="12">
    <source>
        <dbReference type="ARBA" id="ARBA00048679"/>
    </source>
</evidence>
<sequence length="667" mass="74668">MTVEALKKIGKKLKKQDWDFGEDPCSGYGNWSVLTNPLIRSSVICDCQQSSLSCHVIEIVLTSQNLTGIIPPEFSELRYLKSLILDRNCLTGSIPKEWGYMHLEELSFLGNRLSGSFPEVLTRITSLRVLNLEGNQFSGPVSREIGKLVYLDELYLSSNSFTGPLPEQFGQLKNLTHLRISDNNFTGRIPDFIGSWRHISWLEMLGSGLDGPLPSSTSSLTSLVNLRISDLGGKLSSFPALKNLKSLQILELRRCNIIGRLPIYIGNMTGLKTLDLSFNLMTGKIPSSLANLKLTDYIYLAGNKFTGSVPSDFIERNKHIDISYNNFTIPSSIPSGDCDKTNNANLVESFFGWNESYKHTPCYFQHFPCLLPKRKHKYKLYINCGGDEVKVDRGKRYEANGDGQRASMFVYGADKHWAFSSSGHFMNDLTEVDDYTVSNTSTLLVDASSPSLMLYKTARISPLLLTYYGLCLGNGQYTVSLHFAEIIFTNDSTFYSLGKRVFDIYVQRCCWWNGQANHKDIRGTHFKPPAHHHKKNILLLVGIIVAVVIIVLVIVVIFLWKRRCDKNAMDRGIVDVWSLNNYANFIAYVLQDSGCLLDLVDPALGSDFSKEEAMVILSVALMCTNTTPALRPIMSQVVSIMEEKTAMKSLSSHGEASTSLNPHENDN</sequence>
<keyword evidence="3" id="KW-0723">Serine/threonine-protein kinase</keyword>
<comment type="subcellular location">
    <subcellularLocation>
        <location evidence="1">Membrane</location>
        <topology evidence="1">Single-pass type I membrane protein</topology>
    </subcellularLocation>
</comment>
<dbReference type="EC" id="2.7.11.1" evidence="2"/>
<keyword evidence="5" id="KW-0808">Transferase</keyword>
<feature type="domain" description="Malectin" evidence="14">
    <location>
        <begin position="380"/>
        <end position="508"/>
    </location>
</feature>
<reference evidence="15 16" key="1">
    <citation type="submission" date="2022-03" db="EMBL/GenBank/DDBJ databases">
        <authorList>
            <person name="Nunn A."/>
            <person name="Chopra R."/>
            <person name="Nunn A."/>
            <person name="Contreras Garrido A."/>
        </authorList>
    </citation>
    <scope>NUCLEOTIDE SEQUENCE [LARGE SCALE GENOMIC DNA]</scope>
</reference>
<dbReference type="Gene3D" id="1.10.510.10">
    <property type="entry name" value="Transferase(Phosphotransferase) domain 1"/>
    <property type="match status" value="1"/>
</dbReference>